<proteinExistence type="predicted"/>
<sequence length="66" mass="6826">MAHLKNLAVLVCVILASLAFAVQAVLAARGLAPATGVFSSMYTGNAPVKPHCDNDDDYCLSGKPAH</sequence>
<organism evidence="1">
    <name type="scientific">Aegilops tauschii</name>
    <name type="common">Tausch's goatgrass</name>
    <name type="synonym">Aegilops squarrosa</name>
    <dbReference type="NCBI Taxonomy" id="37682"/>
    <lineage>
        <taxon>Eukaryota</taxon>
        <taxon>Viridiplantae</taxon>
        <taxon>Streptophyta</taxon>
        <taxon>Embryophyta</taxon>
        <taxon>Tracheophyta</taxon>
        <taxon>Spermatophyta</taxon>
        <taxon>Magnoliopsida</taxon>
        <taxon>Liliopsida</taxon>
        <taxon>Poales</taxon>
        <taxon>Poaceae</taxon>
        <taxon>BOP clade</taxon>
        <taxon>Pooideae</taxon>
        <taxon>Triticodae</taxon>
        <taxon>Triticeae</taxon>
        <taxon>Triticinae</taxon>
        <taxon>Aegilops</taxon>
    </lineage>
</organism>
<reference evidence="1" key="1">
    <citation type="submission" date="2015-06" db="UniProtKB">
        <authorList>
            <consortium name="EnsemblPlants"/>
        </authorList>
    </citation>
    <scope>IDENTIFICATION</scope>
</reference>
<dbReference type="AlphaFoldDB" id="M8BUJ2"/>
<evidence type="ECO:0000313" key="1">
    <source>
        <dbReference type="EnsemblPlants" id="EMT06602"/>
    </source>
</evidence>
<accession>M8BUJ2</accession>
<name>M8BUJ2_AEGTA</name>
<dbReference type="EnsemblPlants" id="EMT06602">
    <property type="protein sequence ID" value="EMT06602"/>
    <property type="gene ID" value="F775_29050"/>
</dbReference>
<protein>
    <submittedName>
        <fullName evidence="1">Uncharacterized protein</fullName>
    </submittedName>
</protein>